<dbReference type="Pfam" id="PF03171">
    <property type="entry name" value="2OG-FeII_Oxy"/>
    <property type="match status" value="1"/>
</dbReference>
<evidence type="ECO:0000256" key="1">
    <source>
        <dbReference type="ARBA" id="ARBA00008056"/>
    </source>
</evidence>
<keyword evidence="4" id="KW-0560">Oxidoreductase</keyword>
<sequence>MDSTPEGVNLGKSLIVPSVQELARQPITNIPPRYMRADDDRPIVVFDGASTPPVPVIDLQKLLHKDPMNSELEKLHSACKEWGFFQIVNHGVNALLLEKFKTEIGDFFKLPHEEKKKLWHQPDNLQGFGQHFVVSEEQKLDWSDMFFITTLPINLRRNSLFEALPPQLRREEGLENWEAHTWASCQPPPAQNGVGKPNPTHHPTSRLGYILKSLNFDMYYYHDICGISNTRHCTMYDFWALHGTRHQSVSIFIETLEAYSLEAKNLAMTILTQMAKTLGMKTEEMTQLFNDGMQTMRMNYYPPCPEPDIAIGLTPHSDACALTILYQLNDTEGLQIRKDGKWVPVKPLEDAFVVNIGGIMEIISNGVYKSIEHRAIVNSAKERLSVATFYSSKLDSQLGPASSLISPQNPPVFQRTTVELYYKEYFARKLNGKSFLDLMKIKNVKCDASGSF</sequence>
<keyword evidence="6" id="KW-0223">Dioxygenase</keyword>
<dbReference type="InterPro" id="IPR050295">
    <property type="entry name" value="Plant_2OG-oxidoreductases"/>
</dbReference>
<reference evidence="6 7" key="1">
    <citation type="submission" date="2023-12" db="EMBL/GenBank/DDBJ databases">
        <title>A high-quality genome assembly for Dillenia turbinata (Dilleniales).</title>
        <authorList>
            <person name="Chanderbali A."/>
        </authorList>
    </citation>
    <scope>NUCLEOTIDE SEQUENCE [LARGE SCALE GENOMIC DNA]</scope>
    <source>
        <strain evidence="6">LSX21</strain>
        <tissue evidence="6">Leaf</tissue>
    </source>
</reference>
<keyword evidence="2 4" id="KW-0479">Metal-binding</keyword>
<accession>A0AAN8UXH0</accession>
<comment type="caution">
    <text evidence="6">The sequence shown here is derived from an EMBL/GenBank/DDBJ whole genome shotgun (WGS) entry which is preliminary data.</text>
</comment>
<dbReference type="InterPro" id="IPR044861">
    <property type="entry name" value="IPNS-like_FE2OG_OXY"/>
</dbReference>
<dbReference type="Gene3D" id="2.60.120.330">
    <property type="entry name" value="B-lactam Antibiotic, Isopenicillin N Synthase, Chain"/>
    <property type="match status" value="1"/>
</dbReference>
<evidence type="ECO:0000313" key="7">
    <source>
        <dbReference type="Proteomes" id="UP001370490"/>
    </source>
</evidence>
<dbReference type="GO" id="GO:0051213">
    <property type="term" value="F:dioxygenase activity"/>
    <property type="evidence" value="ECO:0007669"/>
    <property type="project" value="UniProtKB-KW"/>
</dbReference>
<protein>
    <submittedName>
        <fullName evidence="6">Non-hem dioxygenase N-terminal domain</fullName>
    </submittedName>
</protein>
<keyword evidence="3 4" id="KW-0408">Iron</keyword>
<evidence type="ECO:0000313" key="6">
    <source>
        <dbReference type="EMBL" id="KAK6917262.1"/>
    </source>
</evidence>
<comment type="similarity">
    <text evidence="1 4">Belongs to the iron/ascorbate-dependent oxidoreductase family.</text>
</comment>
<dbReference type="PANTHER" id="PTHR47991">
    <property type="entry name" value="OXOGLUTARATE/IRON-DEPENDENT DIOXYGENASE"/>
    <property type="match status" value="1"/>
</dbReference>
<keyword evidence="7" id="KW-1185">Reference proteome</keyword>
<name>A0AAN8UXH0_9MAGN</name>
<evidence type="ECO:0000256" key="2">
    <source>
        <dbReference type="ARBA" id="ARBA00022723"/>
    </source>
</evidence>
<dbReference type="InterPro" id="IPR005123">
    <property type="entry name" value="Oxoglu/Fe-dep_dioxygenase_dom"/>
</dbReference>
<feature type="domain" description="Fe2OG dioxygenase" evidence="5">
    <location>
        <begin position="292"/>
        <end position="392"/>
    </location>
</feature>
<dbReference type="Proteomes" id="UP001370490">
    <property type="component" value="Unassembled WGS sequence"/>
</dbReference>
<evidence type="ECO:0000259" key="5">
    <source>
        <dbReference type="PROSITE" id="PS51471"/>
    </source>
</evidence>
<dbReference type="SUPFAM" id="SSF51197">
    <property type="entry name" value="Clavaminate synthase-like"/>
    <property type="match status" value="2"/>
</dbReference>
<dbReference type="Pfam" id="PF14226">
    <property type="entry name" value="DIOX_N"/>
    <property type="match status" value="1"/>
</dbReference>
<dbReference type="GO" id="GO:0046872">
    <property type="term" value="F:metal ion binding"/>
    <property type="evidence" value="ECO:0007669"/>
    <property type="project" value="UniProtKB-KW"/>
</dbReference>
<gene>
    <name evidence="6" type="ORF">RJ641_018013</name>
</gene>
<proteinExistence type="inferred from homology"/>
<dbReference type="InterPro" id="IPR027443">
    <property type="entry name" value="IPNS-like_sf"/>
</dbReference>
<organism evidence="6 7">
    <name type="scientific">Dillenia turbinata</name>
    <dbReference type="NCBI Taxonomy" id="194707"/>
    <lineage>
        <taxon>Eukaryota</taxon>
        <taxon>Viridiplantae</taxon>
        <taxon>Streptophyta</taxon>
        <taxon>Embryophyta</taxon>
        <taxon>Tracheophyta</taxon>
        <taxon>Spermatophyta</taxon>
        <taxon>Magnoliopsida</taxon>
        <taxon>eudicotyledons</taxon>
        <taxon>Gunneridae</taxon>
        <taxon>Pentapetalae</taxon>
        <taxon>Dilleniales</taxon>
        <taxon>Dilleniaceae</taxon>
        <taxon>Dillenia</taxon>
    </lineage>
</organism>
<dbReference type="PROSITE" id="PS51471">
    <property type="entry name" value="FE2OG_OXY"/>
    <property type="match status" value="1"/>
</dbReference>
<dbReference type="EMBL" id="JBAMMX010000023">
    <property type="protein sequence ID" value="KAK6917262.1"/>
    <property type="molecule type" value="Genomic_DNA"/>
</dbReference>
<evidence type="ECO:0000256" key="3">
    <source>
        <dbReference type="ARBA" id="ARBA00023004"/>
    </source>
</evidence>
<dbReference type="AlphaFoldDB" id="A0AAN8UXH0"/>
<evidence type="ECO:0000256" key="4">
    <source>
        <dbReference type="RuleBase" id="RU003682"/>
    </source>
</evidence>
<dbReference type="InterPro" id="IPR026992">
    <property type="entry name" value="DIOX_N"/>
</dbReference>